<dbReference type="EMBL" id="VSRR010001139">
    <property type="protein sequence ID" value="MPC22888.1"/>
    <property type="molecule type" value="Genomic_DNA"/>
</dbReference>
<dbReference type="AlphaFoldDB" id="A0A5B7DN66"/>
<gene>
    <name evidence="2" type="ORF">E2C01_015917</name>
</gene>
<protein>
    <submittedName>
        <fullName evidence="2">Uncharacterized protein</fullName>
    </submittedName>
</protein>
<keyword evidence="3" id="KW-1185">Reference proteome</keyword>
<evidence type="ECO:0000256" key="1">
    <source>
        <dbReference type="SAM" id="MobiDB-lite"/>
    </source>
</evidence>
<organism evidence="2 3">
    <name type="scientific">Portunus trituberculatus</name>
    <name type="common">Swimming crab</name>
    <name type="synonym">Neptunus trituberculatus</name>
    <dbReference type="NCBI Taxonomy" id="210409"/>
    <lineage>
        <taxon>Eukaryota</taxon>
        <taxon>Metazoa</taxon>
        <taxon>Ecdysozoa</taxon>
        <taxon>Arthropoda</taxon>
        <taxon>Crustacea</taxon>
        <taxon>Multicrustacea</taxon>
        <taxon>Malacostraca</taxon>
        <taxon>Eumalacostraca</taxon>
        <taxon>Eucarida</taxon>
        <taxon>Decapoda</taxon>
        <taxon>Pleocyemata</taxon>
        <taxon>Brachyura</taxon>
        <taxon>Eubrachyura</taxon>
        <taxon>Portunoidea</taxon>
        <taxon>Portunidae</taxon>
        <taxon>Portuninae</taxon>
        <taxon>Portunus</taxon>
    </lineage>
</organism>
<name>A0A5B7DN66_PORTR</name>
<accession>A0A5B7DN66</accession>
<dbReference type="Proteomes" id="UP000324222">
    <property type="component" value="Unassembled WGS sequence"/>
</dbReference>
<proteinExistence type="predicted"/>
<sequence length="93" mass="10104">MERRKLWTPPPAPRHDNAPSNLRTAATSLRPVSLAIIKPTCHASTQEIHISTQGFPCTVQRGDSVQSRPSVSAAMVLWGGGPRRGLPHCLKSK</sequence>
<evidence type="ECO:0000313" key="3">
    <source>
        <dbReference type="Proteomes" id="UP000324222"/>
    </source>
</evidence>
<feature type="region of interest" description="Disordered" evidence="1">
    <location>
        <begin position="1"/>
        <end position="21"/>
    </location>
</feature>
<evidence type="ECO:0000313" key="2">
    <source>
        <dbReference type="EMBL" id="MPC22888.1"/>
    </source>
</evidence>
<comment type="caution">
    <text evidence="2">The sequence shown here is derived from an EMBL/GenBank/DDBJ whole genome shotgun (WGS) entry which is preliminary data.</text>
</comment>
<reference evidence="2 3" key="1">
    <citation type="submission" date="2019-05" db="EMBL/GenBank/DDBJ databases">
        <title>Another draft genome of Portunus trituberculatus and its Hox gene families provides insights of decapod evolution.</title>
        <authorList>
            <person name="Jeong J.-H."/>
            <person name="Song I."/>
            <person name="Kim S."/>
            <person name="Choi T."/>
            <person name="Kim D."/>
            <person name="Ryu S."/>
            <person name="Kim W."/>
        </authorList>
    </citation>
    <scope>NUCLEOTIDE SEQUENCE [LARGE SCALE GENOMIC DNA]</scope>
    <source>
        <tissue evidence="2">Muscle</tissue>
    </source>
</reference>